<accession>A0A4Q9L2I7</accession>
<gene>
    <name evidence="2" type="ORF">CWI36_1301p0020</name>
</gene>
<proteinExistence type="predicted"/>
<reference evidence="2 3" key="1">
    <citation type="submission" date="2017-12" db="EMBL/GenBank/DDBJ databases">
        <authorList>
            <person name="Pombert J.-F."/>
            <person name="Haag K.L."/>
            <person name="Ebert D."/>
        </authorList>
    </citation>
    <scope>NUCLEOTIDE SEQUENCE [LARGE SCALE GENOMIC DNA]</scope>
    <source>
        <strain evidence="2">BE-OM-2</strain>
    </source>
</reference>
<name>A0A4Q9L2I7_9MICR</name>
<feature type="coiled-coil region" evidence="1">
    <location>
        <begin position="111"/>
        <end position="145"/>
    </location>
</feature>
<dbReference type="AlphaFoldDB" id="A0A4Q9L2I7"/>
<evidence type="ECO:0000313" key="3">
    <source>
        <dbReference type="Proteomes" id="UP000291404"/>
    </source>
</evidence>
<dbReference type="Proteomes" id="UP000291404">
    <property type="component" value="Unassembled WGS sequence"/>
</dbReference>
<dbReference type="EMBL" id="PITI01001301">
    <property type="protein sequence ID" value="TBU01614.1"/>
    <property type="molecule type" value="Genomic_DNA"/>
</dbReference>
<protein>
    <submittedName>
        <fullName evidence="2">Uncharacterized protein</fullName>
    </submittedName>
</protein>
<evidence type="ECO:0000256" key="1">
    <source>
        <dbReference type="SAM" id="Coils"/>
    </source>
</evidence>
<dbReference type="VEuPathDB" id="MicrosporidiaDB:CWI39_1730p0010"/>
<dbReference type="VEuPathDB" id="MicrosporidiaDB:CWI36_1301p0020"/>
<keyword evidence="1" id="KW-0175">Coiled coil</keyword>
<organism evidence="2 3">
    <name type="scientific">Hamiltosporidium magnivora</name>
    <dbReference type="NCBI Taxonomy" id="148818"/>
    <lineage>
        <taxon>Eukaryota</taxon>
        <taxon>Fungi</taxon>
        <taxon>Fungi incertae sedis</taxon>
        <taxon>Microsporidia</taxon>
        <taxon>Dubosqiidae</taxon>
        <taxon>Hamiltosporidium</taxon>
    </lineage>
</organism>
<evidence type="ECO:0000313" key="2">
    <source>
        <dbReference type="EMBL" id="TBU01614.1"/>
    </source>
</evidence>
<keyword evidence="3" id="KW-1185">Reference proteome</keyword>
<sequence length="326" mass="39114">MDLNQIIQDAIIEPNKNYKKEKIEFVTIKPDLQAILDKYLTKKVENLSELQDIQKVFELSFLDSQYISNKEKIVDFINFLDKLKFEYSQYNIELPFDTKDLKEMCSKSLDIQEIEKQIDVYEVRIALLRDKYEILKNKLENICNKVINISEIKEYFSNDEKYLQNLIDITKLHDNTKLIYECTNRNTYNNESINTINNNEYTNNFNGNQEYLQKYFSNPECINIVFKDIKNINFIKKYILLLKNNQSFKNLLRKYEILNCLQNIEDFDMKVILLELINNKEIKIEELVNKYQLDKIEIVKKIYILDYKKIVTKDTNNNVIKLNISF</sequence>
<comment type="caution">
    <text evidence="2">The sequence shown here is derived from an EMBL/GenBank/DDBJ whole genome shotgun (WGS) entry which is preliminary data.</text>
</comment>